<comment type="caution">
    <text evidence="6">The sequence shown here is derived from an EMBL/GenBank/DDBJ whole genome shotgun (WGS) entry which is preliminary data.</text>
</comment>
<keyword evidence="4 5" id="KW-0472">Membrane</keyword>
<keyword evidence="7" id="KW-1185">Reference proteome</keyword>
<protein>
    <submittedName>
        <fullName evidence="6">Uncharacterized protein</fullName>
    </submittedName>
</protein>
<dbReference type="InterPro" id="IPR045863">
    <property type="entry name" value="CorA_TM1_TM2"/>
</dbReference>
<dbReference type="Gene3D" id="1.20.58.340">
    <property type="entry name" value="Magnesium transport protein CorA, transmembrane region"/>
    <property type="match status" value="1"/>
</dbReference>
<dbReference type="Proteomes" id="UP000225379">
    <property type="component" value="Unassembled WGS sequence"/>
</dbReference>
<dbReference type="SUPFAM" id="SSF144083">
    <property type="entry name" value="Magnesium transport protein CorA, transmembrane region"/>
    <property type="match status" value="1"/>
</dbReference>
<evidence type="ECO:0000313" key="7">
    <source>
        <dbReference type="Proteomes" id="UP000225379"/>
    </source>
</evidence>
<proteinExistence type="predicted"/>
<gene>
    <name evidence="6" type="ORF">CRT60_03590</name>
</gene>
<evidence type="ECO:0000256" key="5">
    <source>
        <dbReference type="SAM" id="Phobius"/>
    </source>
</evidence>
<feature type="transmembrane region" description="Helical" evidence="5">
    <location>
        <begin position="397"/>
        <end position="420"/>
    </location>
</feature>
<comment type="subcellular location">
    <subcellularLocation>
        <location evidence="1">Membrane</location>
        <topology evidence="1">Multi-pass membrane protein</topology>
    </subcellularLocation>
</comment>
<dbReference type="OrthoDB" id="9888393at2"/>
<keyword evidence="2 5" id="KW-0812">Transmembrane</keyword>
<name>A0A2B8BCJ8_9PROT</name>
<keyword evidence="3 5" id="KW-1133">Transmembrane helix</keyword>
<dbReference type="InterPro" id="IPR002523">
    <property type="entry name" value="MgTranspt_CorA/ZnTranspt_ZntB"/>
</dbReference>
<reference evidence="7" key="1">
    <citation type="submission" date="2017-10" db="EMBL/GenBank/DDBJ databases">
        <authorList>
            <person name="Kravchenko I.K."/>
            <person name="Grouzdev D.S."/>
        </authorList>
    </citation>
    <scope>NUCLEOTIDE SEQUENCE [LARGE SCALE GENOMIC DNA]</scope>
    <source>
        <strain evidence="7">B2</strain>
    </source>
</reference>
<dbReference type="GO" id="GO:0046873">
    <property type="term" value="F:metal ion transmembrane transporter activity"/>
    <property type="evidence" value="ECO:0007669"/>
    <property type="project" value="InterPro"/>
</dbReference>
<accession>A0A2B8BCJ8</accession>
<organism evidence="6 7">
    <name type="scientific">Azospirillum palustre</name>
    <dbReference type="NCBI Taxonomy" id="2044885"/>
    <lineage>
        <taxon>Bacteria</taxon>
        <taxon>Pseudomonadati</taxon>
        <taxon>Pseudomonadota</taxon>
        <taxon>Alphaproteobacteria</taxon>
        <taxon>Rhodospirillales</taxon>
        <taxon>Azospirillaceae</taxon>
        <taxon>Azospirillum</taxon>
    </lineage>
</organism>
<evidence type="ECO:0000256" key="3">
    <source>
        <dbReference type="ARBA" id="ARBA00022989"/>
    </source>
</evidence>
<dbReference type="EMBL" id="PDKW01000037">
    <property type="protein sequence ID" value="PGH59074.1"/>
    <property type="molecule type" value="Genomic_DNA"/>
</dbReference>
<dbReference type="GO" id="GO:0016020">
    <property type="term" value="C:membrane"/>
    <property type="evidence" value="ECO:0007669"/>
    <property type="project" value="UniProtKB-SubCell"/>
</dbReference>
<evidence type="ECO:0000313" key="6">
    <source>
        <dbReference type="EMBL" id="PGH59074.1"/>
    </source>
</evidence>
<feature type="transmembrane region" description="Helical" evidence="5">
    <location>
        <begin position="362"/>
        <end position="385"/>
    </location>
</feature>
<evidence type="ECO:0000256" key="4">
    <source>
        <dbReference type="ARBA" id="ARBA00023136"/>
    </source>
</evidence>
<evidence type="ECO:0000256" key="1">
    <source>
        <dbReference type="ARBA" id="ARBA00004141"/>
    </source>
</evidence>
<dbReference type="AlphaFoldDB" id="A0A2B8BCJ8"/>
<evidence type="ECO:0000256" key="2">
    <source>
        <dbReference type="ARBA" id="ARBA00022692"/>
    </source>
</evidence>
<dbReference type="Pfam" id="PF01544">
    <property type="entry name" value="CorA"/>
    <property type="match status" value="1"/>
</dbReference>
<sequence>MINWSCFLVAPLFLTREDRARAQHSQSWKSWVLRLIEPDREALEEASRFFLPGCRDFFMPRARELKNSSRWTFLPDMLPELVGPEGLPWAQIEWVDLLWTDVHPLLLIKVSGNRPFNPDDAKWTATAAASWHPAHPGASPAIWRVGGRELHLRQWILGDVLALPSERWDEVDGRVHWFGQDLPNFNLCHAEGGWPEDQVRDDLVLHFALGMSSWKEEFGPDTTTQQAILAHHLQEWANWRLYEWRNRLTLFLAGAATHGQPRNTETYYSLLFATVCYQRVRLTDFLDQATGPDAGIARLRHSFAAFRRQYLPHRVTTYVMGDRIYDFLRAANHLPEIQKEIEEQIRLADEAERLDLGRQENLTMIVLTTVAALFLPASLLTGAFGMNKMSDLTLEPVFWWGLLAAYVLGALLVGGLTVAFGRYRLLPKLSALLLGRN</sequence>